<comment type="caution">
    <text evidence="1">The sequence shown here is derived from an EMBL/GenBank/DDBJ whole genome shotgun (WGS) entry which is preliminary data.</text>
</comment>
<evidence type="ECO:0000313" key="1">
    <source>
        <dbReference type="EMBL" id="TDK38766.1"/>
    </source>
</evidence>
<name>A0A4R5ULR2_9HYPH</name>
<dbReference type="AlphaFoldDB" id="A0A4R5ULR2"/>
<dbReference type="RefSeq" id="WP_133314215.1">
    <property type="nucleotide sequence ID" value="NZ_SMTL01000001.1"/>
</dbReference>
<keyword evidence="2" id="KW-1185">Reference proteome</keyword>
<organism evidence="1 2">
    <name type="scientific">Rhizobium deserti</name>
    <dbReference type="NCBI Taxonomy" id="2547961"/>
    <lineage>
        <taxon>Bacteria</taxon>
        <taxon>Pseudomonadati</taxon>
        <taxon>Pseudomonadota</taxon>
        <taxon>Alphaproteobacteria</taxon>
        <taxon>Hyphomicrobiales</taxon>
        <taxon>Rhizobiaceae</taxon>
        <taxon>Rhizobium/Agrobacterium group</taxon>
        <taxon>Rhizobium</taxon>
    </lineage>
</organism>
<dbReference type="Proteomes" id="UP000295238">
    <property type="component" value="Unassembled WGS sequence"/>
</dbReference>
<proteinExistence type="predicted"/>
<sequence length="64" mass="7048">MLIKGDDMFNWLVNDLLAEDPHRSISLNDVKAAARAHGALIEIELYVRCKAAPEDDSVKAGQDP</sequence>
<evidence type="ECO:0000313" key="2">
    <source>
        <dbReference type="Proteomes" id="UP000295238"/>
    </source>
</evidence>
<dbReference type="EMBL" id="SMTL01000001">
    <property type="protein sequence ID" value="TDK38766.1"/>
    <property type="molecule type" value="Genomic_DNA"/>
</dbReference>
<accession>A0A4R5ULR2</accession>
<gene>
    <name evidence="1" type="ORF">E2F50_01025</name>
</gene>
<reference evidence="1 2" key="1">
    <citation type="submission" date="2019-03" db="EMBL/GenBank/DDBJ databases">
        <title>Rhizobium sp. nov., an bacterium isolated from biocrust in Mu Us Desert.</title>
        <authorList>
            <person name="Lixiong L."/>
        </authorList>
    </citation>
    <scope>NUCLEOTIDE SEQUENCE [LARGE SCALE GENOMIC DNA]</scope>
    <source>
        <strain evidence="1 2">SPY-1</strain>
    </source>
</reference>
<protein>
    <submittedName>
        <fullName evidence="1">Uncharacterized protein</fullName>
    </submittedName>
</protein>